<dbReference type="Gene3D" id="3.20.20.140">
    <property type="entry name" value="Metal-dependent hydrolases"/>
    <property type="match status" value="1"/>
</dbReference>
<dbReference type="InterPro" id="IPR011059">
    <property type="entry name" value="Metal-dep_hydrolase_composite"/>
</dbReference>
<dbReference type="OrthoDB" id="5687299at2"/>
<name>A0A317CKR5_9GAMM</name>
<dbReference type="GO" id="GO:0005737">
    <property type="term" value="C:cytoplasm"/>
    <property type="evidence" value="ECO:0007669"/>
    <property type="project" value="TreeGrafter"/>
</dbReference>
<dbReference type="InterPro" id="IPR050138">
    <property type="entry name" value="DHOase/Allantoinase_Hydrolase"/>
</dbReference>
<evidence type="ECO:0000313" key="2">
    <source>
        <dbReference type="Proteomes" id="UP000245539"/>
    </source>
</evidence>
<keyword evidence="1" id="KW-0378">Hydrolase</keyword>
<comment type="caution">
    <text evidence="1">The sequence shown here is derived from an EMBL/GenBank/DDBJ whole genome shotgun (WGS) entry which is preliminary data.</text>
</comment>
<dbReference type="PANTHER" id="PTHR43668:SF4">
    <property type="entry name" value="ALLANTOINASE"/>
    <property type="match status" value="1"/>
</dbReference>
<dbReference type="GO" id="GO:0006145">
    <property type="term" value="P:purine nucleobase catabolic process"/>
    <property type="evidence" value="ECO:0007669"/>
    <property type="project" value="TreeGrafter"/>
</dbReference>
<sequence>MTTLLICNAQLVNEGSIEKADVFIRDGRIAQIAPDLSHLPSDKFIDAKGLHLLPGMIDTQFSVASDVLVKGNLEQECQAAIAGGITSIMLLPDIATTEESELAPAAEVIDSLRTRLVNNFSYYQAVKITELESIQSGDYQHCCGLYLSMCSENDEYRFDDPDTLETFLERAPILIAAHAENAPLILESEESYRQIYGDDIPPNFHSSIRSEQACVSAAEQLLTVADPAKNRIHLLHVSSEVEVELLEKYRKSNKHISADVCSHFLTFSDIDCNKRGALLKYNPAIKTDIDRAALMQGLLDNNIDNICSGHIPVSLGDKEKDYLEVPPGLPQSQFAMPSILEHFQDQILSLECIVEKTSHSVAERFDIKERGYIREGYWADLILVDIDRSFIARDEDVLSRAAWTIFNGNEFRSSVQTTVVNGQVVWSNGALVETSNAGQFIEFDRTIEL</sequence>
<dbReference type="EC" id="3.5.2.3" evidence="1"/>
<accession>A0A317CKR5</accession>
<dbReference type="SUPFAM" id="SSF51556">
    <property type="entry name" value="Metallo-dependent hydrolases"/>
    <property type="match status" value="1"/>
</dbReference>
<dbReference type="InterPro" id="IPR032466">
    <property type="entry name" value="Metal_Hydrolase"/>
</dbReference>
<dbReference type="RefSeq" id="WP_109836935.1">
    <property type="nucleotide sequence ID" value="NZ_QGKM01000013.1"/>
</dbReference>
<dbReference type="Proteomes" id="UP000245539">
    <property type="component" value="Unassembled WGS sequence"/>
</dbReference>
<dbReference type="PANTHER" id="PTHR43668">
    <property type="entry name" value="ALLANTOINASE"/>
    <property type="match status" value="1"/>
</dbReference>
<proteinExistence type="predicted"/>
<gene>
    <name evidence="1" type="ORF">DKW60_07020</name>
</gene>
<dbReference type="EMBL" id="QGKM01000013">
    <property type="protein sequence ID" value="PWQ99174.1"/>
    <property type="molecule type" value="Genomic_DNA"/>
</dbReference>
<dbReference type="GO" id="GO:0004151">
    <property type="term" value="F:dihydroorotase activity"/>
    <property type="evidence" value="ECO:0007669"/>
    <property type="project" value="UniProtKB-EC"/>
</dbReference>
<reference evidence="1 2" key="1">
    <citation type="submission" date="2018-05" db="EMBL/GenBank/DDBJ databases">
        <title>Leucothrix arctica sp. nov., isolated from Arctic seawater.</title>
        <authorList>
            <person name="Choi A."/>
            <person name="Baek K."/>
        </authorList>
    </citation>
    <scope>NUCLEOTIDE SEQUENCE [LARGE SCALE GENOMIC DNA]</scope>
    <source>
        <strain evidence="1 2">JCM 18388</strain>
    </source>
</reference>
<keyword evidence="2" id="KW-1185">Reference proteome</keyword>
<organism evidence="1 2">
    <name type="scientific">Leucothrix pacifica</name>
    <dbReference type="NCBI Taxonomy" id="1247513"/>
    <lineage>
        <taxon>Bacteria</taxon>
        <taxon>Pseudomonadati</taxon>
        <taxon>Pseudomonadota</taxon>
        <taxon>Gammaproteobacteria</taxon>
        <taxon>Thiotrichales</taxon>
        <taxon>Thiotrichaceae</taxon>
        <taxon>Leucothrix</taxon>
    </lineage>
</organism>
<dbReference type="AlphaFoldDB" id="A0A317CKR5"/>
<protein>
    <submittedName>
        <fullName evidence="1">Dihydroorotase</fullName>
        <ecNumber evidence="1">3.5.2.3</ecNumber>
    </submittedName>
</protein>
<evidence type="ECO:0000313" key="1">
    <source>
        <dbReference type="EMBL" id="PWQ99174.1"/>
    </source>
</evidence>
<dbReference type="Gene3D" id="2.30.40.10">
    <property type="entry name" value="Urease, subunit C, domain 1"/>
    <property type="match status" value="1"/>
</dbReference>
<dbReference type="GO" id="GO:0004038">
    <property type="term" value="F:allantoinase activity"/>
    <property type="evidence" value="ECO:0007669"/>
    <property type="project" value="TreeGrafter"/>
</dbReference>
<dbReference type="SUPFAM" id="SSF51338">
    <property type="entry name" value="Composite domain of metallo-dependent hydrolases"/>
    <property type="match status" value="1"/>
</dbReference>